<dbReference type="Gene3D" id="1.20.5.170">
    <property type="match status" value="1"/>
</dbReference>
<keyword evidence="4" id="KW-0233">DNA recombination</keyword>
<keyword evidence="6" id="KW-0812">Transmembrane</keyword>
<dbReference type="KEGG" id="pmuc:ING2E5A_1384"/>
<evidence type="ECO:0000256" key="2">
    <source>
        <dbReference type="ARBA" id="ARBA00009840"/>
    </source>
</evidence>
<evidence type="ECO:0000256" key="5">
    <source>
        <dbReference type="SAM" id="Coils"/>
    </source>
</evidence>
<dbReference type="Pfam" id="PF02646">
    <property type="entry name" value="RmuC"/>
    <property type="match status" value="1"/>
</dbReference>
<gene>
    <name evidence="7" type="primary">rmuC</name>
    <name evidence="7" type="ORF">ING2E5A_1384</name>
</gene>
<dbReference type="STRING" id="1642646.ING2E5A_1384"/>
<evidence type="ECO:0000313" key="7">
    <source>
        <dbReference type="EMBL" id="SCM57535.1"/>
    </source>
</evidence>
<evidence type="ECO:0000256" key="4">
    <source>
        <dbReference type="ARBA" id="ARBA00023172"/>
    </source>
</evidence>
<name>A0A1G4G6R8_9BACT</name>
<evidence type="ECO:0000256" key="6">
    <source>
        <dbReference type="SAM" id="Phobius"/>
    </source>
</evidence>
<dbReference type="InterPro" id="IPR003798">
    <property type="entry name" value="DNA_recombination_RmuC"/>
</dbReference>
<comment type="function">
    <text evidence="1">Involved in DNA recombination.</text>
</comment>
<evidence type="ECO:0000313" key="8">
    <source>
        <dbReference type="Proteomes" id="UP000178485"/>
    </source>
</evidence>
<dbReference type="EMBL" id="LT608328">
    <property type="protein sequence ID" value="SCM57535.1"/>
    <property type="molecule type" value="Genomic_DNA"/>
</dbReference>
<dbReference type="PANTHER" id="PTHR30563:SF0">
    <property type="entry name" value="DNA RECOMBINATION PROTEIN RMUC"/>
    <property type="match status" value="1"/>
</dbReference>
<organism evidence="7 8">
    <name type="scientific">Petrimonas mucosa</name>
    <dbReference type="NCBI Taxonomy" id="1642646"/>
    <lineage>
        <taxon>Bacteria</taxon>
        <taxon>Pseudomonadati</taxon>
        <taxon>Bacteroidota</taxon>
        <taxon>Bacteroidia</taxon>
        <taxon>Bacteroidales</taxon>
        <taxon>Dysgonomonadaceae</taxon>
        <taxon>Petrimonas</taxon>
    </lineage>
</organism>
<reference evidence="7 8" key="1">
    <citation type="submission" date="2016-08" db="EMBL/GenBank/DDBJ databases">
        <authorList>
            <person name="Seilhamer J.J."/>
        </authorList>
    </citation>
    <scope>NUCLEOTIDE SEQUENCE [LARGE SCALE GENOMIC DNA]</scope>
    <source>
        <strain evidence="7">ING2-E5A</strain>
    </source>
</reference>
<evidence type="ECO:0000256" key="3">
    <source>
        <dbReference type="ARBA" id="ARBA00023054"/>
    </source>
</evidence>
<dbReference type="GO" id="GO:0006310">
    <property type="term" value="P:DNA recombination"/>
    <property type="evidence" value="ECO:0007669"/>
    <property type="project" value="UniProtKB-KW"/>
</dbReference>
<proteinExistence type="inferred from homology"/>
<dbReference type="Proteomes" id="UP000178485">
    <property type="component" value="Chromosome i"/>
</dbReference>
<feature type="coiled-coil region" evidence="5">
    <location>
        <begin position="35"/>
        <end position="164"/>
    </location>
</feature>
<dbReference type="PANTHER" id="PTHR30563">
    <property type="entry name" value="DNA RECOMBINATION PROTEIN RMUC"/>
    <property type="match status" value="1"/>
</dbReference>
<accession>A0A1G4G6R8</accession>
<keyword evidence="6" id="KW-0472">Membrane</keyword>
<keyword evidence="8" id="KW-1185">Reference proteome</keyword>
<comment type="similarity">
    <text evidence="2">Belongs to the RmuC family.</text>
</comment>
<keyword evidence="6" id="KW-1133">Transmembrane helix</keyword>
<keyword evidence="3 5" id="KW-0175">Coiled coil</keyword>
<dbReference type="SUPFAM" id="SSF57997">
    <property type="entry name" value="Tropomyosin"/>
    <property type="match status" value="1"/>
</dbReference>
<dbReference type="AlphaFoldDB" id="A0A1G4G6R8"/>
<dbReference type="RefSeq" id="WP_071136742.1">
    <property type="nucleotide sequence ID" value="NZ_JAQVII010000063.1"/>
</dbReference>
<protein>
    <submittedName>
        <fullName evidence="7">DNA recombination protein RmuC homolog</fullName>
    </submittedName>
</protein>
<evidence type="ECO:0000256" key="1">
    <source>
        <dbReference type="ARBA" id="ARBA00003416"/>
    </source>
</evidence>
<sequence>MEITGLLIGFVVGGTVAWIMATLSVRSKTVSRKELETVNERNASLLTELVVAQEKLRTVQENEANLRSEISTHLEKTTQLQNEIQNLERELTGTVARLDVAHQTIQKQLEEIDNYKQELKSTNERYNEANRLLAASTADLNALKEKLETQKSEMENLRKQFNLEFENIAEKILDEKTHKFTKINQENLDLILKPLGENIESFRKKVEEVYITEAKERFSLGEEVKKLKELNTKLSEEAVNLTNALKGSSKTQGDWGQMILENILEKSGLVRDREYFVQEFLKDGDGTYLVNEEGNRMQPDVIIAYPDNRKVIIDSKVSLSAYVRYTEAEGPEEQQNHIKEHLRSVRRHIDELSRKSYQDYAVTLDFVMMFVPNEPAYMLALQQDPDIWQYAYDKKILLISPTNLIAALKLIVDLWKREYQNRNAIEIAERGAKLYDKFVGFINNLEKIGKNLEQAQNAYNDAYKQLSTGNDNLVLQTQKLKDLGVKAKKSLPQSLIGE</sequence>
<feature type="transmembrane region" description="Helical" evidence="6">
    <location>
        <begin position="6"/>
        <end position="25"/>
    </location>
</feature>